<feature type="compositionally biased region" description="Low complexity" evidence="1">
    <location>
        <begin position="28"/>
        <end position="43"/>
    </location>
</feature>
<evidence type="ECO:0000256" key="1">
    <source>
        <dbReference type="SAM" id="MobiDB-lite"/>
    </source>
</evidence>
<keyword evidence="2" id="KW-1133">Transmembrane helix</keyword>
<gene>
    <name evidence="3" type="ordered locus">RSal33209_2184</name>
</gene>
<evidence type="ECO:0000313" key="3">
    <source>
        <dbReference type="EMBL" id="ABY23916.1"/>
    </source>
</evidence>
<dbReference type="eggNOG" id="COG3087">
    <property type="taxonomic scope" value="Bacteria"/>
</dbReference>
<reference evidence="4" key="1">
    <citation type="journal article" date="2008" name="J. Bacteriol.">
        <title>Genome sequence of the fish pathogen Renibacterium salmoninarum suggests reductive evolution away from an environmental Arthrobacter ancestor.</title>
        <authorList>
            <person name="Wiens G.D."/>
            <person name="Rockey D.D."/>
            <person name="Wu Z."/>
            <person name="Chang J."/>
            <person name="Levy R."/>
            <person name="Crane S."/>
            <person name="Chen D.S."/>
            <person name="Capri G.R."/>
            <person name="Burnett J.R."/>
            <person name="Sudheesh P.S."/>
            <person name="Schipma M.J."/>
            <person name="Burd H."/>
            <person name="Bhattacharyya A."/>
            <person name="Rhodes L.D."/>
            <person name="Kaul R."/>
            <person name="Strom M.S."/>
        </authorList>
    </citation>
    <scope>NUCLEOTIDE SEQUENCE [LARGE SCALE GENOMIC DNA]</scope>
    <source>
        <strain evidence="4">ATCC 33209 / DSM 20767 / JCM 11484 / NBRC 15589 / NCIMB 2235</strain>
    </source>
</reference>
<dbReference type="AlphaFoldDB" id="A9WSX8"/>
<dbReference type="EMBL" id="CP000910">
    <property type="protein sequence ID" value="ABY23916.1"/>
    <property type="molecule type" value="Genomic_DNA"/>
</dbReference>
<dbReference type="STRING" id="288705.RSal33209_2184"/>
<feature type="transmembrane region" description="Helical" evidence="2">
    <location>
        <begin position="73"/>
        <end position="97"/>
    </location>
</feature>
<evidence type="ECO:0000256" key="2">
    <source>
        <dbReference type="SAM" id="Phobius"/>
    </source>
</evidence>
<keyword evidence="2" id="KW-0812">Transmembrane</keyword>
<dbReference type="Proteomes" id="UP000002007">
    <property type="component" value="Chromosome"/>
</dbReference>
<dbReference type="RefSeq" id="WP_012245582.1">
    <property type="nucleotide sequence ID" value="NC_010168.1"/>
</dbReference>
<protein>
    <submittedName>
        <fullName evidence="3">Hypothetical membrane protein</fullName>
    </submittedName>
</protein>
<dbReference type="HOGENOM" id="CLU_658673_0_0_11"/>
<accession>A9WSX8</accession>
<proteinExistence type="predicted"/>
<feature type="region of interest" description="Disordered" evidence="1">
    <location>
        <begin position="1"/>
        <end position="47"/>
    </location>
</feature>
<name>A9WSX8_RENSM</name>
<keyword evidence="2" id="KW-0472">Membrane</keyword>
<sequence>MNDESVPPAQQPSTPGPGRQSPGQQFTPPSSSSAANPPIAPGAEIYLPPQGSQTQFSMGYPMSQVEPKKPRKALLFSLLGAGLVVVLVLISAAIWIIGANDRNAPAKQVDAFLTALVQGQAEAAMRLSGNELATADKTLINDAVYAKATDRISSFSIDKTTIENGTATVQTTISQGADSYPQDFSLVTDGKDFFVDKWKLNPVTLQSANIQLLGPASLGLTVAGVELHPVVAPAGQNLPEQLKKLNLKALPGTYPVAAAKQDPTVTTDKSNLKVNGFGTIKTQDAVVTATLTAEGQASITDAANKYLDSCTAQQSVVLTGCPFSGRADDPIVTQYTVTNAHWTILSRPTLKILEWSPVLGWAVISSAPGSASFTADISDGARVGKATIDASSFTLTGQVLSFKGGVAQFSRPETPTA</sequence>
<dbReference type="KEGG" id="rsa:RSal33209_2184"/>
<organism evidence="3 4">
    <name type="scientific">Renibacterium salmoninarum (strain ATCC 33209 / DSM 20767 / JCM 11484 / NBRC 15589 / NCIMB 2235)</name>
    <dbReference type="NCBI Taxonomy" id="288705"/>
    <lineage>
        <taxon>Bacteria</taxon>
        <taxon>Bacillati</taxon>
        <taxon>Actinomycetota</taxon>
        <taxon>Actinomycetes</taxon>
        <taxon>Micrococcales</taxon>
        <taxon>Micrococcaceae</taxon>
        <taxon>Renibacterium</taxon>
    </lineage>
</organism>
<evidence type="ECO:0000313" key="4">
    <source>
        <dbReference type="Proteomes" id="UP000002007"/>
    </source>
</evidence>
<keyword evidence="4" id="KW-1185">Reference proteome</keyword>